<name>A0A9P6QVD6_9FUNG</name>
<proteinExistence type="predicted"/>
<dbReference type="Proteomes" id="UP000823405">
    <property type="component" value="Unassembled WGS sequence"/>
</dbReference>
<feature type="signal peptide" evidence="3">
    <location>
        <begin position="1"/>
        <end position="22"/>
    </location>
</feature>
<dbReference type="EMBL" id="JAAAIN010001870">
    <property type="protein sequence ID" value="KAG0299562.1"/>
    <property type="molecule type" value="Genomic_DNA"/>
</dbReference>
<feature type="region of interest" description="Disordered" evidence="1">
    <location>
        <begin position="60"/>
        <end position="83"/>
    </location>
</feature>
<sequence>MTLVNTFLVLVLVASSVQHSSNKQFALVHAASQDAAHYALPPNIYDNIPAGLTTPTSFRTYPTATPTSPVQQRDAPALATTTDGGPTGFDITAPLLNSLYTPGSGLMVTWSNREVAFLDSWVAPQAIMDLIIHDANFSNSSLLTKEDMRNLAKMKVQDLRATQQANVMKDSVFLLKSLRLLSWPLLDSDIGDETRTTMTDLSAKILSDPGFNLLKSVNNSSTPARLTILGSSGGALLWTIPADWEYEGEFQIEISTAAGTPGQHTTRSFWILRDAVTRKLVPQYNLPSMAQQQQAIFEAAKVGGRAKEEIQRQRDMGVFLGVAAMMSAFVLVGLGVVVGMYRRKWAAQEAAAAANRGSGSFPSSRRNSSSNLESATTPIAACCAGTSDGSIKRTLSLPTTARSQYLEYTSSSCGILTRKKQQSLLDPLQGDEDAHSPKDLNLSEETLRGVIIKSHDDNDEDDDEKKAIESNIVVDGSGGEGGGVSATTPVDESFVELPLYESGNNDSTSTLANEKHS</sequence>
<gene>
    <name evidence="4" type="ORF">BGZ97_003640</name>
</gene>
<reference evidence="4" key="1">
    <citation type="journal article" date="2020" name="Fungal Divers.">
        <title>Resolving the Mortierellaceae phylogeny through synthesis of multi-gene phylogenetics and phylogenomics.</title>
        <authorList>
            <person name="Vandepol N."/>
            <person name="Liber J."/>
            <person name="Desiro A."/>
            <person name="Na H."/>
            <person name="Kennedy M."/>
            <person name="Barry K."/>
            <person name="Grigoriev I.V."/>
            <person name="Miller A.N."/>
            <person name="O'Donnell K."/>
            <person name="Stajich J.E."/>
            <person name="Bonito G."/>
        </authorList>
    </citation>
    <scope>NUCLEOTIDE SEQUENCE</scope>
    <source>
        <strain evidence="4">NVP60</strain>
    </source>
</reference>
<keyword evidence="2" id="KW-1133">Transmembrane helix</keyword>
<feature type="chain" id="PRO_5040396296" evidence="3">
    <location>
        <begin position="23"/>
        <end position="517"/>
    </location>
</feature>
<dbReference type="AlphaFoldDB" id="A0A9P6QVD6"/>
<evidence type="ECO:0000313" key="4">
    <source>
        <dbReference type="EMBL" id="KAG0299562.1"/>
    </source>
</evidence>
<feature type="region of interest" description="Disordered" evidence="1">
    <location>
        <begin position="454"/>
        <end position="493"/>
    </location>
</feature>
<keyword evidence="5" id="KW-1185">Reference proteome</keyword>
<protein>
    <submittedName>
        <fullName evidence="4">Uncharacterized protein</fullName>
    </submittedName>
</protein>
<feature type="compositionally biased region" description="Polar residues" evidence="1">
    <location>
        <begin position="60"/>
        <end position="71"/>
    </location>
</feature>
<organism evidence="4 5">
    <name type="scientific">Linnemannia gamsii</name>
    <dbReference type="NCBI Taxonomy" id="64522"/>
    <lineage>
        <taxon>Eukaryota</taxon>
        <taxon>Fungi</taxon>
        <taxon>Fungi incertae sedis</taxon>
        <taxon>Mucoromycota</taxon>
        <taxon>Mortierellomycotina</taxon>
        <taxon>Mortierellomycetes</taxon>
        <taxon>Mortierellales</taxon>
        <taxon>Mortierellaceae</taxon>
        <taxon>Linnemannia</taxon>
    </lineage>
</organism>
<accession>A0A9P6QVD6</accession>
<keyword evidence="2" id="KW-0472">Membrane</keyword>
<evidence type="ECO:0000256" key="3">
    <source>
        <dbReference type="SAM" id="SignalP"/>
    </source>
</evidence>
<keyword evidence="3" id="KW-0732">Signal</keyword>
<keyword evidence="2" id="KW-0812">Transmembrane</keyword>
<feature type="region of interest" description="Disordered" evidence="1">
    <location>
        <begin position="498"/>
        <end position="517"/>
    </location>
</feature>
<evidence type="ECO:0000256" key="2">
    <source>
        <dbReference type="SAM" id="Phobius"/>
    </source>
</evidence>
<evidence type="ECO:0000313" key="5">
    <source>
        <dbReference type="Proteomes" id="UP000823405"/>
    </source>
</evidence>
<feature type="transmembrane region" description="Helical" evidence="2">
    <location>
        <begin position="316"/>
        <end position="338"/>
    </location>
</feature>
<dbReference type="OrthoDB" id="2440626at2759"/>
<evidence type="ECO:0000256" key="1">
    <source>
        <dbReference type="SAM" id="MobiDB-lite"/>
    </source>
</evidence>
<feature type="compositionally biased region" description="Polar residues" evidence="1">
    <location>
        <begin position="502"/>
        <end position="517"/>
    </location>
</feature>
<comment type="caution">
    <text evidence="4">The sequence shown here is derived from an EMBL/GenBank/DDBJ whole genome shotgun (WGS) entry which is preliminary data.</text>
</comment>